<dbReference type="GO" id="GO:0034475">
    <property type="term" value="P:U4 snRNA 3'-end processing"/>
    <property type="evidence" value="ECO:0007669"/>
    <property type="project" value="TreeGrafter"/>
</dbReference>
<dbReference type="InterPro" id="IPR027408">
    <property type="entry name" value="PNPase/RNase_PH_dom_sf"/>
</dbReference>
<evidence type="ECO:0000256" key="6">
    <source>
        <dbReference type="ARBA" id="ARBA00042523"/>
    </source>
</evidence>
<gene>
    <name evidence="9" type="ORF">PROFUN_13304</name>
</gene>
<dbReference type="Gene3D" id="3.30.230.70">
    <property type="entry name" value="GHMP Kinase, N-terminal domain"/>
    <property type="match status" value="1"/>
</dbReference>
<feature type="domain" description="Exoribonuclease phosphorolytic" evidence="7">
    <location>
        <begin position="29"/>
        <end position="164"/>
    </location>
</feature>
<dbReference type="STRING" id="1890364.A0A2P6N4R3"/>
<dbReference type="InterPro" id="IPR020568">
    <property type="entry name" value="Ribosomal_Su5_D2-typ_SF"/>
</dbReference>
<dbReference type="GO" id="GO:0071028">
    <property type="term" value="P:nuclear mRNA surveillance"/>
    <property type="evidence" value="ECO:0007669"/>
    <property type="project" value="TreeGrafter"/>
</dbReference>
<dbReference type="Pfam" id="PF01138">
    <property type="entry name" value="RNase_PH"/>
    <property type="match status" value="1"/>
</dbReference>
<dbReference type="FunCoup" id="A0A2P6N4R3">
    <property type="interactions" value="418"/>
</dbReference>
<dbReference type="InterPro" id="IPR015847">
    <property type="entry name" value="ExoRNase_PH_dom2"/>
</dbReference>
<evidence type="ECO:0000256" key="3">
    <source>
        <dbReference type="ARBA" id="ARBA00006678"/>
    </source>
</evidence>
<dbReference type="GO" id="GO:0034476">
    <property type="term" value="P:U5 snRNA 3'-end processing"/>
    <property type="evidence" value="ECO:0007669"/>
    <property type="project" value="TreeGrafter"/>
</dbReference>
<dbReference type="SUPFAM" id="SSF54211">
    <property type="entry name" value="Ribosomal protein S5 domain 2-like"/>
    <property type="match status" value="1"/>
</dbReference>
<protein>
    <recommendedName>
        <fullName evidence="6">Ribosomal RNA-processing protein 42</fullName>
    </recommendedName>
</protein>
<dbReference type="InParanoid" id="A0A2P6N4R3"/>
<evidence type="ECO:0000313" key="9">
    <source>
        <dbReference type="EMBL" id="PRP78928.1"/>
    </source>
</evidence>
<reference evidence="9 10" key="1">
    <citation type="journal article" date="2018" name="Genome Biol. Evol.">
        <title>Multiple Roots of Fruiting Body Formation in Amoebozoa.</title>
        <authorList>
            <person name="Hillmann F."/>
            <person name="Forbes G."/>
            <person name="Novohradska S."/>
            <person name="Ferling I."/>
            <person name="Riege K."/>
            <person name="Groth M."/>
            <person name="Westermann M."/>
            <person name="Marz M."/>
            <person name="Spaller T."/>
            <person name="Winckler T."/>
            <person name="Schaap P."/>
            <person name="Glockner G."/>
        </authorList>
    </citation>
    <scope>NUCLEOTIDE SEQUENCE [LARGE SCALE GENOMIC DNA]</scope>
    <source>
        <strain evidence="9 10">Jena</strain>
    </source>
</reference>
<dbReference type="GO" id="GO:0071038">
    <property type="term" value="P:TRAMP-dependent tRNA surveillance pathway"/>
    <property type="evidence" value="ECO:0007669"/>
    <property type="project" value="TreeGrafter"/>
</dbReference>
<proteinExistence type="inferred from homology"/>
<dbReference type="SUPFAM" id="SSF55666">
    <property type="entry name" value="Ribonuclease PH domain 2-like"/>
    <property type="match status" value="1"/>
</dbReference>
<dbReference type="PANTHER" id="PTHR11097:SF8">
    <property type="entry name" value="EXOSOME COMPLEX COMPONENT RRP42"/>
    <property type="match status" value="1"/>
</dbReference>
<accession>A0A2P6N4R3</accession>
<dbReference type="GO" id="GO:0005730">
    <property type="term" value="C:nucleolus"/>
    <property type="evidence" value="ECO:0007669"/>
    <property type="project" value="UniProtKB-SubCell"/>
</dbReference>
<comment type="caution">
    <text evidence="9">The sequence shown here is derived from an EMBL/GenBank/DDBJ whole genome shotgun (WGS) entry which is preliminary data.</text>
</comment>
<dbReference type="InterPro" id="IPR001247">
    <property type="entry name" value="ExoRNase_PH_dom1"/>
</dbReference>
<dbReference type="Pfam" id="PF03725">
    <property type="entry name" value="RNase_PH_C"/>
    <property type="match status" value="1"/>
</dbReference>
<evidence type="ECO:0000256" key="4">
    <source>
        <dbReference type="ARBA" id="ARBA00022490"/>
    </source>
</evidence>
<evidence type="ECO:0000259" key="7">
    <source>
        <dbReference type="Pfam" id="PF01138"/>
    </source>
</evidence>
<dbReference type="EMBL" id="MDYQ01000205">
    <property type="protein sequence ID" value="PRP78928.1"/>
    <property type="molecule type" value="Genomic_DNA"/>
</dbReference>
<dbReference type="OrthoDB" id="272245at2759"/>
<evidence type="ECO:0000256" key="1">
    <source>
        <dbReference type="ARBA" id="ARBA00004496"/>
    </source>
</evidence>
<keyword evidence="5" id="KW-0271">Exosome</keyword>
<dbReference type="GO" id="GO:0000176">
    <property type="term" value="C:nuclear exosome (RNase complex)"/>
    <property type="evidence" value="ECO:0007669"/>
    <property type="project" value="TreeGrafter"/>
</dbReference>
<dbReference type="Proteomes" id="UP000241769">
    <property type="component" value="Unassembled WGS sequence"/>
</dbReference>
<dbReference type="PANTHER" id="PTHR11097">
    <property type="entry name" value="EXOSOME COMPLEX EXONUCLEASE RIBOSOMAL RNA PROCESSING PROTEIN"/>
    <property type="match status" value="1"/>
</dbReference>
<keyword evidence="4" id="KW-0963">Cytoplasm</keyword>
<dbReference type="GO" id="GO:0016075">
    <property type="term" value="P:rRNA catabolic process"/>
    <property type="evidence" value="ECO:0007669"/>
    <property type="project" value="TreeGrafter"/>
</dbReference>
<dbReference type="CDD" id="cd11367">
    <property type="entry name" value="RNase_PH_RRP42"/>
    <property type="match status" value="1"/>
</dbReference>
<evidence type="ECO:0000256" key="2">
    <source>
        <dbReference type="ARBA" id="ARBA00004604"/>
    </source>
</evidence>
<dbReference type="GO" id="GO:0000177">
    <property type="term" value="C:cytoplasmic exosome (RNase complex)"/>
    <property type="evidence" value="ECO:0007669"/>
    <property type="project" value="TreeGrafter"/>
</dbReference>
<comment type="similarity">
    <text evidence="3">Belongs to the RNase PH family.</text>
</comment>
<evidence type="ECO:0000313" key="10">
    <source>
        <dbReference type="Proteomes" id="UP000241769"/>
    </source>
</evidence>
<dbReference type="InterPro" id="IPR050590">
    <property type="entry name" value="Exosome_comp_Rrp42_subfam"/>
</dbReference>
<dbReference type="InterPro" id="IPR036345">
    <property type="entry name" value="ExoRNase_PH_dom2_sf"/>
</dbReference>
<evidence type="ECO:0000259" key="8">
    <source>
        <dbReference type="Pfam" id="PF03725"/>
    </source>
</evidence>
<keyword evidence="10" id="KW-1185">Reference proteome</keyword>
<dbReference type="GO" id="GO:0071035">
    <property type="term" value="P:nuclear polyadenylation-dependent rRNA catabolic process"/>
    <property type="evidence" value="ECO:0007669"/>
    <property type="project" value="TreeGrafter"/>
</dbReference>
<name>A0A2P6N4R3_9EUKA</name>
<organism evidence="9 10">
    <name type="scientific">Planoprotostelium fungivorum</name>
    <dbReference type="NCBI Taxonomy" id="1890364"/>
    <lineage>
        <taxon>Eukaryota</taxon>
        <taxon>Amoebozoa</taxon>
        <taxon>Evosea</taxon>
        <taxon>Variosea</taxon>
        <taxon>Cavosteliida</taxon>
        <taxon>Cavosteliaceae</taxon>
        <taxon>Planoprotostelium</taxon>
    </lineage>
</organism>
<dbReference type="GO" id="GO:0035925">
    <property type="term" value="F:mRNA 3'-UTR AU-rich region binding"/>
    <property type="evidence" value="ECO:0007669"/>
    <property type="project" value="TreeGrafter"/>
</dbReference>
<dbReference type="GO" id="GO:0034473">
    <property type="term" value="P:U1 snRNA 3'-end processing"/>
    <property type="evidence" value="ECO:0007669"/>
    <property type="project" value="TreeGrafter"/>
</dbReference>
<dbReference type="GO" id="GO:0000467">
    <property type="term" value="P:exonucleolytic trimming to generate mature 3'-end of 5.8S rRNA from tricistronic rRNA transcript (SSU-rRNA, 5.8S rRNA, LSU-rRNA)"/>
    <property type="evidence" value="ECO:0007669"/>
    <property type="project" value="TreeGrafter"/>
</dbReference>
<feature type="domain" description="Exoribonuclease phosphorolytic" evidence="8">
    <location>
        <begin position="191"/>
        <end position="256"/>
    </location>
</feature>
<comment type="subcellular location">
    <subcellularLocation>
        <location evidence="1">Cytoplasm</location>
    </subcellularLocation>
    <subcellularLocation>
        <location evidence="2">Nucleus</location>
        <location evidence="2">Nucleolus</location>
    </subcellularLocation>
</comment>
<dbReference type="AlphaFoldDB" id="A0A2P6N4R3"/>
<sequence>MFKISESEREYLVGGILQNVRNDGRANLDFRSIVVKTGVLTQTHGSARVQLANTDVLVGIKLETGEPEAQAPHHGRIHVSVECCPSASPEFEGRGGESLNNELTLVIERIIKDTSSFDLSKFSIIPGKLVWIIYIDAMVLDSGGNLFDAISLGTRAALHNTMVPHVDVNIEAEEFTVSDDPESFTRIDVSDIPISVTFCKIGSGYVVDASIEEESCMSVRTTVGVNKKGNICTLQKGGHGSIDPTTMYQMIASAKKIGMRLIEGLDKTLHTESNDLQSKKNIGFFIDQ</sequence>
<evidence type="ECO:0000256" key="5">
    <source>
        <dbReference type="ARBA" id="ARBA00022835"/>
    </source>
</evidence>